<accession>A0ABT5K9I5</accession>
<comment type="caution">
    <text evidence="7">The sequence shown here is derived from an EMBL/GenBank/DDBJ whole genome shotgun (WGS) entry which is preliminary data.</text>
</comment>
<gene>
    <name evidence="7" type="ORF">PRZ03_00640</name>
</gene>
<comment type="similarity">
    <text evidence="2">Belongs to the bacterial solute-binding protein 5 family.</text>
</comment>
<evidence type="ECO:0000256" key="4">
    <source>
        <dbReference type="ARBA" id="ARBA00022729"/>
    </source>
</evidence>
<feature type="domain" description="Solute-binding protein family 5" evidence="6">
    <location>
        <begin position="81"/>
        <end position="519"/>
    </location>
</feature>
<protein>
    <submittedName>
        <fullName evidence="7">ABC transporter substrate-binding protein</fullName>
    </submittedName>
</protein>
<dbReference type="Gene3D" id="3.10.105.10">
    <property type="entry name" value="Dipeptide-binding Protein, Domain 3"/>
    <property type="match status" value="1"/>
</dbReference>
<evidence type="ECO:0000256" key="3">
    <source>
        <dbReference type="ARBA" id="ARBA00022448"/>
    </source>
</evidence>
<dbReference type="Gene3D" id="3.90.76.10">
    <property type="entry name" value="Dipeptide-binding Protein, Domain 1"/>
    <property type="match status" value="1"/>
</dbReference>
<evidence type="ECO:0000313" key="8">
    <source>
        <dbReference type="Proteomes" id="UP001221189"/>
    </source>
</evidence>
<organism evidence="7 8">
    <name type="scientific">Roseateles albus</name>
    <dbReference type="NCBI Taxonomy" id="2987525"/>
    <lineage>
        <taxon>Bacteria</taxon>
        <taxon>Pseudomonadati</taxon>
        <taxon>Pseudomonadota</taxon>
        <taxon>Betaproteobacteria</taxon>
        <taxon>Burkholderiales</taxon>
        <taxon>Sphaerotilaceae</taxon>
        <taxon>Roseateles</taxon>
    </lineage>
</organism>
<dbReference type="Pfam" id="PF00496">
    <property type="entry name" value="SBP_bac_5"/>
    <property type="match status" value="1"/>
</dbReference>
<evidence type="ECO:0000259" key="6">
    <source>
        <dbReference type="Pfam" id="PF00496"/>
    </source>
</evidence>
<keyword evidence="4 5" id="KW-0732">Signal</keyword>
<dbReference type="PIRSF" id="PIRSF002741">
    <property type="entry name" value="MppA"/>
    <property type="match status" value="1"/>
</dbReference>
<dbReference type="InterPro" id="IPR000914">
    <property type="entry name" value="SBP_5_dom"/>
</dbReference>
<name>A0ABT5K9I5_9BURK</name>
<dbReference type="Proteomes" id="UP001221189">
    <property type="component" value="Unassembled WGS sequence"/>
</dbReference>
<evidence type="ECO:0000256" key="1">
    <source>
        <dbReference type="ARBA" id="ARBA00004196"/>
    </source>
</evidence>
<feature type="signal peptide" evidence="5">
    <location>
        <begin position="1"/>
        <end position="28"/>
    </location>
</feature>
<dbReference type="PROSITE" id="PS51257">
    <property type="entry name" value="PROKAR_LIPOPROTEIN"/>
    <property type="match status" value="1"/>
</dbReference>
<dbReference type="SUPFAM" id="SSF53850">
    <property type="entry name" value="Periplasmic binding protein-like II"/>
    <property type="match status" value="1"/>
</dbReference>
<proteinExistence type="inferred from homology"/>
<evidence type="ECO:0000313" key="7">
    <source>
        <dbReference type="EMBL" id="MDC8770057.1"/>
    </source>
</evidence>
<dbReference type="EMBL" id="JAQQXT010000001">
    <property type="protein sequence ID" value="MDC8770057.1"/>
    <property type="molecule type" value="Genomic_DNA"/>
</dbReference>
<keyword evidence="8" id="KW-1185">Reference proteome</keyword>
<evidence type="ECO:0000256" key="2">
    <source>
        <dbReference type="ARBA" id="ARBA00005695"/>
    </source>
</evidence>
<dbReference type="InterPro" id="IPR030678">
    <property type="entry name" value="Peptide/Ni-bd"/>
</dbReference>
<evidence type="ECO:0000256" key="5">
    <source>
        <dbReference type="SAM" id="SignalP"/>
    </source>
</evidence>
<dbReference type="InterPro" id="IPR039424">
    <property type="entry name" value="SBP_5"/>
</dbReference>
<keyword evidence="3" id="KW-0813">Transport</keyword>
<dbReference type="InterPro" id="IPR006311">
    <property type="entry name" value="TAT_signal"/>
</dbReference>
<reference evidence="7 8" key="1">
    <citation type="submission" date="2022-10" db="EMBL/GenBank/DDBJ databases">
        <title>Paucibacter sp. hw1 Genome sequencing.</title>
        <authorList>
            <person name="Park S."/>
        </authorList>
    </citation>
    <scope>NUCLEOTIDE SEQUENCE [LARGE SCALE GENOMIC DNA]</scope>
    <source>
        <strain evidence="8">hw1</strain>
    </source>
</reference>
<dbReference type="PROSITE" id="PS51318">
    <property type="entry name" value="TAT"/>
    <property type="match status" value="1"/>
</dbReference>
<feature type="chain" id="PRO_5046862436" evidence="5">
    <location>
        <begin position="29"/>
        <end position="602"/>
    </location>
</feature>
<comment type="subcellular location">
    <subcellularLocation>
        <location evidence="1">Cell envelope</location>
    </subcellularLocation>
</comment>
<dbReference type="RefSeq" id="WP_273598545.1">
    <property type="nucleotide sequence ID" value="NZ_JAQQXT010000001.1"/>
</dbReference>
<dbReference type="PANTHER" id="PTHR30290">
    <property type="entry name" value="PERIPLASMIC BINDING COMPONENT OF ABC TRANSPORTER"/>
    <property type="match status" value="1"/>
</dbReference>
<dbReference type="PANTHER" id="PTHR30290:SF10">
    <property type="entry name" value="PERIPLASMIC OLIGOPEPTIDE-BINDING PROTEIN-RELATED"/>
    <property type="match status" value="1"/>
</dbReference>
<sequence>MRAARRRSFLTQSAALAGACWLHSPVLAADRVRKKILRTEFNSAEVGFDLPQVSDQTSVTMASNIFEPPLTYDYLARPVVLKPLTAAGLPEVSADHKHFIFTIRPGIFFSDDPAFKGKRRELVAEDYVFSIKRFYDPRIKTEHLYQFETAKVLGLSELRNEALKSKKAFNYDQPVAGLRALDRYRFEVRLAEPDPRFVHLFASANFASAVAREVVEAYGDDIGAHPVGTGPFRLKSWRRSSLIVLERNPNFREQMFESVGAPAGQAQAEQVGRYLAGKKLPLLDEVHISIITESQPRWLAFAGGDLDLVEMPVAVARLAMPNGRLAPNLKKQGVQAYASHGADIAFSYFNLEDPQVGGYTPEKVALRRAIVLAYDNAEETRLVLQGQALPAQSMLPPLIYGHEPDLRSEAGMTEPVRAQALLDLYGYDKRDAEGYRLHPDGSPLTLRRAGRETTRERQLHELWKKRMDAVGLRMEFETATFGELIKKALAGQLMIWGYTWDLGSPDGDFLLGMGYGPNAGQSNDARFQLPAFDRLYERQRLLPDGPERLALMHQATRLMLAYLPYHPHNYPVRVDMCSAAVRGFLRHPFTRDRWRFVDIVDS</sequence>
<dbReference type="Gene3D" id="3.40.190.10">
    <property type="entry name" value="Periplasmic binding protein-like II"/>
    <property type="match status" value="1"/>
</dbReference>